<name>A0ABW3PEE7_9PROT</name>
<dbReference type="EMBL" id="JBHTLN010000001">
    <property type="protein sequence ID" value="MFD1122151.1"/>
    <property type="molecule type" value="Genomic_DNA"/>
</dbReference>
<evidence type="ECO:0000313" key="3">
    <source>
        <dbReference type="Proteomes" id="UP001597206"/>
    </source>
</evidence>
<dbReference type="RefSeq" id="WP_379032107.1">
    <property type="nucleotide sequence ID" value="NZ_JBHTLN010000001.1"/>
</dbReference>
<evidence type="ECO:0000313" key="2">
    <source>
        <dbReference type="EMBL" id="MFD1122151.1"/>
    </source>
</evidence>
<protein>
    <submittedName>
        <fullName evidence="2">Uncharacterized protein</fullName>
    </submittedName>
</protein>
<reference evidence="3" key="1">
    <citation type="journal article" date="2019" name="Int. J. Syst. Evol. Microbiol.">
        <title>The Global Catalogue of Microorganisms (GCM) 10K type strain sequencing project: providing services to taxonomists for standard genome sequencing and annotation.</title>
        <authorList>
            <consortium name="The Broad Institute Genomics Platform"/>
            <consortium name="The Broad Institute Genome Sequencing Center for Infectious Disease"/>
            <person name="Wu L."/>
            <person name="Ma J."/>
        </authorList>
    </citation>
    <scope>NUCLEOTIDE SEQUENCE [LARGE SCALE GENOMIC DNA]</scope>
    <source>
        <strain evidence="3">CCUG 58411</strain>
    </source>
</reference>
<feature type="transmembrane region" description="Helical" evidence="1">
    <location>
        <begin position="36"/>
        <end position="59"/>
    </location>
</feature>
<proteinExistence type="predicted"/>
<keyword evidence="3" id="KW-1185">Reference proteome</keyword>
<comment type="caution">
    <text evidence="2">The sequence shown here is derived from an EMBL/GenBank/DDBJ whole genome shotgun (WGS) entry which is preliminary data.</text>
</comment>
<evidence type="ECO:0000256" key="1">
    <source>
        <dbReference type="SAM" id="Phobius"/>
    </source>
</evidence>
<accession>A0ABW3PEE7</accession>
<keyword evidence="1" id="KW-0812">Transmembrane</keyword>
<keyword evidence="1" id="KW-0472">Membrane</keyword>
<keyword evidence="1" id="KW-1133">Transmembrane helix</keyword>
<sequence length="78" mass="9059">MIAIAGIKVFFTIIDKVISGHGFEQFKTFEGFEFNYIGALGVITLMALVLLIAPLFYWFDPMIREEQDFKKKYDVKDE</sequence>
<organism evidence="2 3">
    <name type="scientific">Methylophilus flavus</name>
    <dbReference type="NCBI Taxonomy" id="640084"/>
    <lineage>
        <taxon>Bacteria</taxon>
        <taxon>Pseudomonadati</taxon>
        <taxon>Pseudomonadota</taxon>
        <taxon>Betaproteobacteria</taxon>
        <taxon>Nitrosomonadales</taxon>
        <taxon>Methylophilaceae</taxon>
        <taxon>Methylophilus</taxon>
    </lineage>
</organism>
<dbReference type="Proteomes" id="UP001597206">
    <property type="component" value="Unassembled WGS sequence"/>
</dbReference>
<gene>
    <name evidence="2" type="ORF">ACFQ2T_06525</name>
</gene>